<keyword evidence="6" id="KW-0804">Transcription</keyword>
<evidence type="ECO:0000313" key="11">
    <source>
        <dbReference type="EMBL" id="WDF04881.1"/>
    </source>
</evidence>
<keyword evidence="12" id="KW-1185">Reference proteome</keyword>
<dbReference type="Pfam" id="PF00486">
    <property type="entry name" value="Trans_reg_C"/>
    <property type="match status" value="1"/>
</dbReference>
<dbReference type="RefSeq" id="WP_274273094.1">
    <property type="nucleotide sequence ID" value="NZ_CP117834.1"/>
</dbReference>
<dbReference type="InterPro" id="IPR011006">
    <property type="entry name" value="CheY-like_superfamily"/>
</dbReference>
<accession>A0ABY7W8D8</accession>
<gene>
    <name evidence="11" type="ORF">PQ477_05310</name>
</gene>
<evidence type="ECO:0000256" key="1">
    <source>
        <dbReference type="ARBA" id="ARBA00004496"/>
    </source>
</evidence>
<dbReference type="PROSITE" id="PS51755">
    <property type="entry name" value="OMPR_PHOB"/>
    <property type="match status" value="1"/>
</dbReference>
<dbReference type="CDD" id="cd00383">
    <property type="entry name" value="trans_reg_C"/>
    <property type="match status" value="1"/>
</dbReference>
<dbReference type="Gene3D" id="3.40.50.2300">
    <property type="match status" value="1"/>
</dbReference>
<sequence length="226" mass="25766">MRVLMIEDEFYMAEAIMQILRKHHYSVDLAQDGEYGIDCALTGIYDLIVLDIMLPKVNGIEVLRTLREERITIPIILLTARDAPEEKIQGLDAGADDYLAKPFHPGELLARIRALGRRKAEWIEGGVLTFGDLKLDPQTLKCSCSGHEISLSLKEAQILEMLIKNSPRIVSKENLIEKLWGYDTEAEGNRVEIHISLLRKKLAQLHTQTLIRTIRHVGYVLRNEKE</sequence>
<dbReference type="InterPro" id="IPR036388">
    <property type="entry name" value="WH-like_DNA-bd_sf"/>
</dbReference>
<dbReference type="InterPro" id="IPR039420">
    <property type="entry name" value="WalR-like"/>
</dbReference>
<evidence type="ECO:0000259" key="9">
    <source>
        <dbReference type="PROSITE" id="PS50110"/>
    </source>
</evidence>
<name>A0ABY7W8D8_9BACI</name>
<evidence type="ECO:0000256" key="2">
    <source>
        <dbReference type="ARBA" id="ARBA00022553"/>
    </source>
</evidence>
<feature type="domain" description="OmpR/PhoB-type" evidence="10">
    <location>
        <begin position="125"/>
        <end position="223"/>
    </location>
</feature>
<dbReference type="InterPro" id="IPR001789">
    <property type="entry name" value="Sig_transdc_resp-reg_receiver"/>
</dbReference>
<dbReference type="InterPro" id="IPR001867">
    <property type="entry name" value="OmpR/PhoB-type_DNA-bd"/>
</dbReference>
<evidence type="ECO:0000259" key="10">
    <source>
        <dbReference type="PROSITE" id="PS51755"/>
    </source>
</evidence>
<dbReference type="Gene3D" id="1.10.10.10">
    <property type="entry name" value="Winged helix-like DNA-binding domain superfamily/Winged helix DNA-binding domain"/>
    <property type="match status" value="1"/>
</dbReference>
<keyword evidence="5 8" id="KW-0238">DNA-binding</keyword>
<dbReference type="PANTHER" id="PTHR48111:SF22">
    <property type="entry name" value="REGULATOR OF RPOS"/>
    <property type="match status" value="1"/>
</dbReference>
<comment type="subcellular location">
    <subcellularLocation>
        <location evidence="1">Cytoplasm</location>
    </subcellularLocation>
</comment>
<dbReference type="SMART" id="SM00448">
    <property type="entry name" value="REC"/>
    <property type="match status" value="1"/>
</dbReference>
<evidence type="ECO:0000256" key="6">
    <source>
        <dbReference type="ARBA" id="ARBA00023163"/>
    </source>
</evidence>
<dbReference type="Proteomes" id="UP001215143">
    <property type="component" value="Chromosome"/>
</dbReference>
<dbReference type="SMART" id="SM00862">
    <property type="entry name" value="Trans_reg_C"/>
    <property type="match status" value="1"/>
</dbReference>
<dbReference type="EMBL" id="CP117834">
    <property type="protein sequence ID" value="WDF04881.1"/>
    <property type="molecule type" value="Genomic_DNA"/>
</dbReference>
<dbReference type="SUPFAM" id="SSF46894">
    <property type="entry name" value="C-terminal effector domain of the bipartite response regulators"/>
    <property type="match status" value="1"/>
</dbReference>
<evidence type="ECO:0000256" key="3">
    <source>
        <dbReference type="ARBA" id="ARBA00023012"/>
    </source>
</evidence>
<proteinExistence type="predicted"/>
<keyword evidence="3" id="KW-0902">Two-component regulatory system</keyword>
<reference evidence="11 12" key="1">
    <citation type="submission" date="2023-02" db="EMBL/GenBank/DDBJ databases">
        <authorList>
            <person name="Liu G."/>
        </authorList>
    </citation>
    <scope>NUCLEOTIDE SEQUENCE [LARGE SCALE GENOMIC DNA]</scope>
    <source>
        <strain evidence="11 12">DSM 23008</strain>
    </source>
</reference>
<evidence type="ECO:0000256" key="7">
    <source>
        <dbReference type="PROSITE-ProRule" id="PRU00169"/>
    </source>
</evidence>
<feature type="DNA-binding region" description="OmpR/PhoB-type" evidence="8">
    <location>
        <begin position="125"/>
        <end position="223"/>
    </location>
</feature>
<evidence type="ECO:0000313" key="12">
    <source>
        <dbReference type="Proteomes" id="UP001215143"/>
    </source>
</evidence>
<evidence type="ECO:0000256" key="5">
    <source>
        <dbReference type="ARBA" id="ARBA00023125"/>
    </source>
</evidence>
<evidence type="ECO:0000256" key="8">
    <source>
        <dbReference type="PROSITE-ProRule" id="PRU01091"/>
    </source>
</evidence>
<protein>
    <submittedName>
        <fullName evidence="11">Response regulator transcription factor</fullName>
    </submittedName>
</protein>
<dbReference type="PROSITE" id="PS50110">
    <property type="entry name" value="RESPONSE_REGULATORY"/>
    <property type="match status" value="1"/>
</dbReference>
<dbReference type="Gene3D" id="6.10.250.690">
    <property type="match status" value="1"/>
</dbReference>
<feature type="domain" description="Response regulatory" evidence="9">
    <location>
        <begin position="2"/>
        <end position="116"/>
    </location>
</feature>
<dbReference type="InterPro" id="IPR016032">
    <property type="entry name" value="Sig_transdc_resp-reg_C-effctor"/>
</dbReference>
<dbReference type="SUPFAM" id="SSF52172">
    <property type="entry name" value="CheY-like"/>
    <property type="match status" value="1"/>
</dbReference>
<keyword evidence="4" id="KW-0805">Transcription regulation</keyword>
<dbReference type="Pfam" id="PF00072">
    <property type="entry name" value="Response_reg"/>
    <property type="match status" value="1"/>
</dbReference>
<keyword evidence="2 7" id="KW-0597">Phosphoprotein</keyword>
<evidence type="ECO:0000256" key="4">
    <source>
        <dbReference type="ARBA" id="ARBA00023015"/>
    </source>
</evidence>
<dbReference type="PANTHER" id="PTHR48111">
    <property type="entry name" value="REGULATOR OF RPOS"/>
    <property type="match status" value="1"/>
</dbReference>
<organism evidence="11 12">
    <name type="scientific">Shouchella hunanensis</name>
    <dbReference type="NCBI Taxonomy" id="766894"/>
    <lineage>
        <taxon>Bacteria</taxon>
        <taxon>Bacillati</taxon>
        <taxon>Bacillota</taxon>
        <taxon>Bacilli</taxon>
        <taxon>Bacillales</taxon>
        <taxon>Bacillaceae</taxon>
        <taxon>Shouchella</taxon>
    </lineage>
</organism>
<feature type="modified residue" description="4-aspartylphosphate" evidence="7">
    <location>
        <position position="51"/>
    </location>
</feature>